<evidence type="ECO:0000313" key="1">
    <source>
        <dbReference type="EMBL" id="JAH79210.1"/>
    </source>
</evidence>
<dbReference type="AlphaFoldDB" id="A0A0E9VP99"/>
<proteinExistence type="predicted"/>
<reference evidence="1" key="1">
    <citation type="submission" date="2014-11" db="EMBL/GenBank/DDBJ databases">
        <authorList>
            <person name="Amaro Gonzalez C."/>
        </authorList>
    </citation>
    <scope>NUCLEOTIDE SEQUENCE</scope>
</reference>
<dbReference type="EMBL" id="GBXM01029367">
    <property type="protein sequence ID" value="JAH79210.1"/>
    <property type="molecule type" value="Transcribed_RNA"/>
</dbReference>
<sequence>MFYGPISQKWSFLDDVGSWDEEQILRSNFHVHLAIGNVGEHGG</sequence>
<organism evidence="1">
    <name type="scientific">Anguilla anguilla</name>
    <name type="common">European freshwater eel</name>
    <name type="synonym">Muraena anguilla</name>
    <dbReference type="NCBI Taxonomy" id="7936"/>
    <lineage>
        <taxon>Eukaryota</taxon>
        <taxon>Metazoa</taxon>
        <taxon>Chordata</taxon>
        <taxon>Craniata</taxon>
        <taxon>Vertebrata</taxon>
        <taxon>Euteleostomi</taxon>
        <taxon>Actinopterygii</taxon>
        <taxon>Neopterygii</taxon>
        <taxon>Teleostei</taxon>
        <taxon>Anguilliformes</taxon>
        <taxon>Anguillidae</taxon>
        <taxon>Anguilla</taxon>
    </lineage>
</organism>
<protein>
    <submittedName>
        <fullName evidence="1">Uncharacterized protein</fullName>
    </submittedName>
</protein>
<name>A0A0E9VP99_ANGAN</name>
<reference evidence="1" key="2">
    <citation type="journal article" date="2015" name="Fish Shellfish Immunol.">
        <title>Early steps in the European eel (Anguilla anguilla)-Vibrio vulnificus interaction in the gills: Role of the RtxA13 toxin.</title>
        <authorList>
            <person name="Callol A."/>
            <person name="Pajuelo D."/>
            <person name="Ebbesson L."/>
            <person name="Teles M."/>
            <person name="MacKenzie S."/>
            <person name="Amaro C."/>
        </authorList>
    </citation>
    <scope>NUCLEOTIDE SEQUENCE</scope>
</reference>
<accession>A0A0E9VP99</accession>